<accession>A0A0D2KNS3</accession>
<organism evidence="1 2">
    <name type="scientific">Hypholoma sublateritium (strain FD-334 SS-4)</name>
    <dbReference type="NCBI Taxonomy" id="945553"/>
    <lineage>
        <taxon>Eukaryota</taxon>
        <taxon>Fungi</taxon>
        <taxon>Dikarya</taxon>
        <taxon>Basidiomycota</taxon>
        <taxon>Agaricomycotina</taxon>
        <taxon>Agaricomycetes</taxon>
        <taxon>Agaricomycetidae</taxon>
        <taxon>Agaricales</taxon>
        <taxon>Agaricineae</taxon>
        <taxon>Strophariaceae</taxon>
        <taxon>Hypholoma</taxon>
    </lineage>
</organism>
<dbReference type="Proteomes" id="UP000054270">
    <property type="component" value="Unassembled WGS sequence"/>
</dbReference>
<keyword evidence="2" id="KW-1185">Reference proteome</keyword>
<evidence type="ECO:0008006" key="3">
    <source>
        <dbReference type="Google" id="ProtNLM"/>
    </source>
</evidence>
<dbReference type="AlphaFoldDB" id="A0A0D2KNS3"/>
<reference evidence="2" key="1">
    <citation type="submission" date="2014-04" db="EMBL/GenBank/DDBJ databases">
        <title>Evolutionary Origins and Diversification of the Mycorrhizal Mutualists.</title>
        <authorList>
            <consortium name="DOE Joint Genome Institute"/>
            <consortium name="Mycorrhizal Genomics Consortium"/>
            <person name="Kohler A."/>
            <person name="Kuo A."/>
            <person name="Nagy L.G."/>
            <person name="Floudas D."/>
            <person name="Copeland A."/>
            <person name="Barry K.W."/>
            <person name="Cichocki N."/>
            <person name="Veneault-Fourrey C."/>
            <person name="LaButti K."/>
            <person name="Lindquist E.A."/>
            <person name="Lipzen A."/>
            <person name="Lundell T."/>
            <person name="Morin E."/>
            <person name="Murat C."/>
            <person name="Riley R."/>
            <person name="Ohm R."/>
            <person name="Sun H."/>
            <person name="Tunlid A."/>
            <person name="Henrissat B."/>
            <person name="Grigoriev I.V."/>
            <person name="Hibbett D.S."/>
            <person name="Martin F."/>
        </authorList>
    </citation>
    <scope>NUCLEOTIDE SEQUENCE [LARGE SCALE GENOMIC DNA]</scope>
    <source>
        <strain evidence="2">FD-334 SS-4</strain>
    </source>
</reference>
<gene>
    <name evidence="1" type="ORF">HYPSUDRAFT_147981</name>
</gene>
<protein>
    <recommendedName>
        <fullName evidence="3">BTB domain-containing protein</fullName>
    </recommendedName>
</protein>
<evidence type="ECO:0000313" key="2">
    <source>
        <dbReference type="Proteomes" id="UP000054270"/>
    </source>
</evidence>
<dbReference type="EMBL" id="KN817625">
    <property type="protein sequence ID" value="KJA16242.1"/>
    <property type="molecule type" value="Genomic_DNA"/>
</dbReference>
<dbReference type="OrthoDB" id="3238622at2759"/>
<sequence>MSAPTLSAVRTLPSFPNVLRIRADESTPKYHPIFSFSDADVILRSNQGTLYRIYSFTLRTTSGFFATMFSLPQPKASSQHPDERFSNRPQPPSEILDVYENDFPLESLLKLMSGLPIPRWSSLDEFEKVLGLAEKWDTPGPISTMRHSLNSKVFLETHALRCFAIARHFGWDAEAKAASTQTLVLDLYDPVHTPIIDRMTSKDFLRLVEFHRRRRNLFRQLLDSPERFAAGNSVPYHCNRCGVTVLDNYPWKEFKHAMFLEMERRPLGDTLGVVIGEAADWPAARACWEAKCPKEDCGGLNYDRIATLRQIRACVALLPSTVEL</sequence>
<proteinExistence type="predicted"/>
<dbReference type="STRING" id="945553.A0A0D2KNS3"/>
<name>A0A0D2KNS3_HYPSF</name>
<dbReference type="OMA" id="DACTLRT"/>
<evidence type="ECO:0000313" key="1">
    <source>
        <dbReference type="EMBL" id="KJA16242.1"/>
    </source>
</evidence>